<gene>
    <name evidence="2" type="ORF">SAMN02910315_00400</name>
</gene>
<dbReference type="AlphaFoldDB" id="A0A1G5V6C9"/>
<name>A0A1G5V6C9_9EURY</name>
<proteinExistence type="predicted"/>
<evidence type="ECO:0000313" key="3">
    <source>
        <dbReference type="Proteomes" id="UP000323439"/>
    </source>
</evidence>
<feature type="transmembrane region" description="Helical" evidence="1">
    <location>
        <begin position="12"/>
        <end position="30"/>
    </location>
</feature>
<accession>A0A1G5V6C9</accession>
<keyword evidence="1" id="KW-1133">Transmembrane helix</keyword>
<protein>
    <submittedName>
        <fullName evidence="2">Uncharacterized protein</fullName>
    </submittedName>
</protein>
<dbReference type="STRING" id="230361.sm9_0815"/>
<dbReference type="EMBL" id="FMXB01000002">
    <property type="protein sequence ID" value="SDA41188.1"/>
    <property type="molecule type" value="Genomic_DNA"/>
</dbReference>
<dbReference type="RefSeq" id="WP_149731033.1">
    <property type="nucleotide sequence ID" value="NZ_FMXB01000002.1"/>
</dbReference>
<keyword evidence="1" id="KW-0812">Transmembrane</keyword>
<reference evidence="2 3" key="1">
    <citation type="submission" date="2016-10" db="EMBL/GenBank/DDBJ databases">
        <authorList>
            <person name="Varghese N."/>
            <person name="Submissions S."/>
        </authorList>
    </citation>
    <scope>NUCLEOTIDE SEQUENCE [LARGE SCALE GENOMIC DNA]</scope>
    <source>
        <strain evidence="2 3">DSM 16643</strain>
    </source>
</reference>
<evidence type="ECO:0000313" key="2">
    <source>
        <dbReference type="EMBL" id="SDA41188.1"/>
    </source>
</evidence>
<feature type="transmembrane region" description="Helical" evidence="1">
    <location>
        <begin position="36"/>
        <end position="58"/>
    </location>
</feature>
<dbReference type="OrthoDB" id="56871at2157"/>
<sequence length="253" mass="29929">MNDHSKWKIKFSIIMVIAIIVIYGSNILILKDPEHVISYIWTHLGFIPVDILVVAFLLDEIISKKEKEAMMEKLDMIMSTFFSELGNDLIKQLNSVNQHKADTSYLESIKNWTDKDYENKLEEIKNINIPFKADVAPEDREEYLTNMRDLLISKREFIVGLLNNTNLLEKEEFSQLLNSILHLDEELEHRPDLSNISDVDFNHLNGDMQRIYNKLVHEWIYYLKYLNKHYPYMIALIIRTNPFDETAEVYVKE</sequence>
<keyword evidence="3" id="KW-1185">Reference proteome</keyword>
<dbReference type="Proteomes" id="UP000323439">
    <property type="component" value="Unassembled WGS sequence"/>
</dbReference>
<organism evidence="2 3">
    <name type="scientific">Methanobrevibacter millerae</name>
    <dbReference type="NCBI Taxonomy" id="230361"/>
    <lineage>
        <taxon>Archaea</taxon>
        <taxon>Methanobacteriati</taxon>
        <taxon>Methanobacteriota</taxon>
        <taxon>Methanomada group</taxon>
        <taxon>Methanobacteria</taxon>
        <taxon>Methanobacteriales</taxon>
        <taxon>Methanobacteriaceae</taxon>
        <taxon>Methanobrevibacter</taxon>
    </lineage>
</organism>
<keyword evidence="1" id="KW-0472">Membrane</keyword>
<evidence type="ECO:0000256" key="1">
    <source>
        <dbReference type="SAM" id="Phobius"/>
    </source>
</evidence>